<comment type="subcellular location">
    <subcellularLocation>
        <location evidence="1">Membrane</location>
        <topology evidence="1">Multi-pass membrane protein</topology>
    </subcellularLocation>
</comment>
<feature type="region of interest" description="Disordered" evidence="5">
    <location>
        <begin position="1"/>
        <end position="20"/>
    </location>
</feature>
<protein>
    <submittedName>
        <fullName evidence="7">DoxX family protein</fullName>
    </submittedName>
</protein>
<gene>
    <name evidence="7" type="ORF">E2493_13275</name>
</gene>
<organism evidence="7 8">
    <name type="scientific">Sphingomonas parva</name>
    <dbReference type="NCBI Taxonomy" id="2555898"/>
    <lineage>
        <taxon>Bacteria</taxon>
        <taxon>Pseudomonadati</taxon>
        <taxon>Pseudomonadota</taxon>
        <taxon>Alphaproteobacteria</taxon>
        <taxon>Sphingomonadales</taxon>
        <taxon>Sphingomonadaceae</taxon>
        <taxon>Sphingomonas</taxon>
    </lineage>
</organism>
<keyword evidence="3 6" id="KW-1133">Transmembrane helix</keyword>
<dbReference type="InterPro" id="IPR032808">
    <property type="entry name" value="DoxX"/>
</dbReference>
<dbReference type="Pfam" id="PF13564">
    <property type="entry name" value="DoxX_2"/>
    <property type="match status" value="1"/>
</dbReference>
<feature type="transmembrane region" description="Helical" evidence="6">
    <location>
        <begin position="90"/>
        <end position="108"/>
    </location>
</feature>
<evidence type="ECO:0000313" key="8">
    <source>
        <dbReference type="Proteomes" id="UP000298213"/>
    </source>
</evidence>
<sequence length="150" mass="15708">MATRSATPAGPGPIAADRRPGATASVRTGRILSALFALFMLGASIAPKLMGMPVAGETLEALGWPARHALAIGLLELALLALYLFPRTSLLGAVLMTALLGGAIAAHVRAGSPLLSHTLFGIYLALFMWGGLWLRSPALRALFPIVRERN</sequence>
<dbReference type="AlphaFoldDB" id="A0A4Y8ZP54"/>
<evidence type="ECO:0000256" key="3">
    <source>
        <dbReference type="ARBA" id="ARBA00022989"/>
    </source>
</evidence>
<evidence type="ECO:0000256" key="1">
    <source>
        <dbReference type="ARBA" id="ARBA00004141"/>
    </source>
</evidence>
<evidence type="ECO:0000256" key="4">
    <source>
        <dbReference type="ARBA" id="ARBA00023136"/>
    </source>
</evidence>
<dbReference type="Proteomes" id="UP000298213">
    <property type="component" value="Unassembled WGS sequence"/>
</dbReference>
<name>A0A4Y8ZP54_9SPHN</name>
<keyword evidence="2 6" id="KW-0812">Transmembrane</keyword>
<keyword evidence="8" id="KW-1185">Reference proteome</keyword>
<dbReference type="RefSeq" id="WP_135087561.1">
    <property type="nucleotide sequence ID" value="NZ_SPDV01000025.1"/>
</dbReference>
<feature type="transmembrane region" description="Helical" evidence="6">
    <location>
        <begin position="66"/>
        <end position="85"/>
    </location>
</feature>
<dbReference type="GO" id="GO:0016020">
    <property type="term" value="C:membrane"/>
    <property type="evidence" value="ECO:0007669"/>
    <property type="project" value="UniProtKB-SubCell"/>
</dbReference>
<feature type="transmembrane region" description="Helical" evidence="6">
    <location>
        <begin position="114"/>
        <end position="134"/>
    </location>
</feature>
<evidence type="ECO:0000313" key="7">
    <source>
        <dbReference type="EMBL" id="TFI57793.1"/>
    </source>
</evidence>
<accession>A0A4Y8ZP54</accession>
<dbReference type="OrthoDB" id="9811373at2"/>
<evidence type="ECO:0000256" key="2">
    <source>
        <dbReference type="ARBA" id="ARBA00022692"/>
    </source>
</evidence>
<comment type="caution">
    <text evidence="7">The sequence shown here is derived from an EMBL/GenBank/DDBJ whole genome shotgun (WGS) entry which is preliminary data.</text>
</comment>
<dbReference type="EMBL" id="SPDV01000025">
    <property type="protein sequence ID" value="TFI57793.1"/>
    <property type="molecule type" value="Genomic_DNA"/>
</dbReference>
<evidence type="ECO:0000256" key="5">
    <source>
        <dbReference type="SAM" id="MobiDB-lite"/>
    </source>
</evidence>
<proteinExistence type="predicted"/>
<keyword evidence="4 6" id="KW-0472">Membrane</keyword>
<feature type="transmembrane region" description="Helical" evidence="6">
    <location>
        <begin position="28"/>
        <end position="46"/>
    </location>
</feature>
<evidence type="ECO:0000256" key="6">
    <source>
        <dbReference type="SAM" id="Phobius"/>
    </source>
</evidence>
<reference evidence="7 8" key="1">
    <citation type="submission" date="2019-03" db="EMBL/GenBank/DDBJ databases">
        <title>Genome sequence of Sphingomonas sp. 17J27-24.</title>
        <authorList>
            <person name="Kim M."/>
            <person name="Maeng S."/>
            <person name="Sathiyaraj S."/>
        </authorList>
    </citation>
    <scope>NUCLEOTIDE SEQUENCE [LARGE SCALE GENOMIC DNA]</scope>
    <source>
        <strain evidence="7 8">17J27-24</strain>
    </source>
</reference>